<keyword evidence="3" id="KW-1185">Reference proteome</keyword>
<dbReference type="Proteomes" id="UP001497457">
    <property type="component" value="Chromosome 8b"/>
</dbReference>
<name>A0ABC9G1F0_9POAL</name>
<evidence type="ECO:0000313" key="2">
    <source>
        <dbReference type="EMBL" id="CAL5086217.1"/>
    </source>
</evidence>
<evidence type="ECO:0000256" key="1">
    <source>
        <dbReference type="SAM" id="MobiDB-lite"/>
    </source>
</evidence>
<feature type="region of interest" description="Disordered" evidence="1">
    <location>
        <begin position="287"/>
        <end position="332"/>
    </location>
</feature>
<accession>A0ABC9G1F0</accession>
<dbReference type="PANTHER" id="PTHR33087">
    <property type="entry name" value="OS07G0539200 PROTEIN"/>
    <property type="match status" value="1"/>
</dbReference>
<proteinExistence type="predicted"/>
<evidence type="ECO:0000313" key="3">
    <source>
        <dbReference type="Proteomes" id="UP001497457"/>
    </source>
</evidence>
<gene>
    <name evidence="2" type="ORF">URODEC1_LOCUS111476</name>
</gene>
<sequence length="629" mass="69481">MNFIPGESWRRPDRVLACAARTSDIREAERDLKLHALVAVQLDARVRLTCDAVHQDALHQLRIPQRVLQVTRISASTFLLRFQSPELRTSTLARRTLAAGRTSLHLMIWGRQVSAAAARGHLFYRARICLEGVPDHAHHVESVLHLLPRQSFVEQIDYVRKREDEKGCFILWIWCKDPDGIAVLGSLQIEEPATPPADYPIDNDDAPLLRSEEVTTLDYEVLIHLDCVEDYNPPSRSPSRGSFESDISGIPNDEPMVEWPMKHYFDWHLGQPDAIPDPSRASVHFRLGGRRDRSPPGDRGAGGGTGGFCQKPPPNQSDMARSTFGAAGHSRNAARGSYQGHYHGAGIDAEVELQVSILANTNENPCLVQHKTDPMFEEALMPAYLGHSQSMPSQRSVEPTATERALAVPDLLVWEEDAEIEVDQHLEARKQQDIVPDLLTSPGSHEPMFGRLFDLNQEWESQGGMFDGNIDGADKDRNGGEGILQPADERLNKQRREHTSQKTRTKGMSRIVIPLKKSLLCTPTPKPKMPHIKKTAAGTELAAGIRDKNANKGLSGSVDDKATALLMKTSGIIGDNELPSEAALMQFGTQFVMPMKEDLIGDMRVTFGMPEDGPDALGALVGDAGAYDD</sequence>
<dbReference type="EMBL" id="OZ075118">
    <property type="protein sequence ID" value="CAL5086217.1"/>
    <property type="molecule type" value="Genomic_DNA"/>
</dbReference>
<dbReference type="PANTHER" id="PTHR33087:SF21">
    <property type="entry name" value="OS03G0782100 PROTEIN"/>
    <property type="match status" value="1"/>
</dbReference>
<dbReference type="AlphaFoldDB" id="A0ABC9G1F0"/>
<organism evidence="2 3">
    <name type="scientific">Urochloa decumbens</name>
    <dbReference type="NCBI Taxonomy" id="240449"/>
    <lineage>
        <taxon>Eukaryota</taxon>
        <taxon>Viridiplantae</taxon>
        <taxon>Streptophyta</taxon>
        <taxon>Embryophyta</taxon>
        <taxon>Tracheophyta</taxon>
        <taxon>Spermatophyta</taxon>
        <taxon>Magnoliopsida</taxon>
        <taxon>Liliopsida</taxon>
        <taxon>Poales</taxon>
        <taxon>Poaceae</taxon>
        <taxon>PACMAD clade</taxon>
        <taxon>Panicoideae</taxon>
        <taxon>Panicodae</taxon>
        <taxon>Paniceae</taxon>
        <taxon>Melinidinae</taxon>
        <taxon>Urochloa</taxon>
    </lineage>
</organism>
<protein>
    <submittedName>
        <fullName evidence="2">Uncharacterized protein</fullName>
    </submittedName>
</protein>
<dbReference type="InterPro" id="IPR053253">
    <property type="entry name" value="Sex_diff_modulator"/>
</dbReference>
<reference evidence="2" key="1">
    <citation type="submission" date="2024-10" db="EMBL/GenBank/DDBJ databases">
        <authorList>
            <person name="Ryan C."/>
        </authorList>
    </citation>
    <scope>NUCLEOTIDE SEQUENCE [LARGE SCALE GENOMIC DNA]</scope>
</reference>